<dbReference type="EMBL" id="RBDX01000001">
    <property type="protein sequence ID" value="RKN12822.1"/>
    <property type="molecule type" value="Genomic_DNA"/>
</dbReference>
<dbReference type="SUPFAM" id="SSF51679">
    <property type="entry name" value="Bacterial luciferase-like"/>
    <property type="match status" value="1"/>
</dbReference>
<dbReference type="Proteomes" id="UP000275024">
    <property type="component" value="Unassembled WGS sequence"/>
</dbReference>
<evidence type="ECO:0000313" key="4">
    <source>
        <dbReference type="EMBL" id="RKN27413.1"/>
    </source>
</evidence>
<accession>A0A3A9WJP4</accession>
<dbReference type="AlphaFoldDB" id="A0A3A9WJP4"/>
<dbReference type="Proteomes" id="UP000268652">
    <property type="component" value="Unassembled WGS sequence"/>
</dbReference>
<proteinExistence type="predicted"/>
<sequence>MTTGAPRIGLRVPPCLPADDIASFVARVEAQGFDDVHVPDSQVLWRDAYLTLFAAARATTRIGLGTAVSNVATRHPSVVASLARTVAEAAGGRFRLGLGVGNSSVEPVGLRPSTGAALRAGVADIRALLNGSTATFGDAEVRMRDPFPGVPIHVAASGPRNLRLAGEIADGAILLSGVAPHLLRRAVSLVRQGATEAGRDPDEVEIIVSAHALVTDDIERDARVLKPICAGIAQQGGQSALAGAGIDIEVPSRVPEVYPDLVHAEDWDLAVEHCSRWVSDEDAVAFARAFTLFGTPKEIAARVGEARDLGATSIFLQHVGSYDLPHTLAEAVATRVLPLLARQSSP</sequence>
<dbReference type="PANTHER" id="PTHR43244">
    <property type="match status" value="1"/>
</dbReference>
<dbReference type="CDD" id="cd01097">
    <property type="entry name" value="Tetrahydromethanopterin_reductase"/>
    <property type="match status" value="1"/>
</dbReference>
<evidence type="ECO:0000313" key="6">
    <source>
        <dbReference type="Proteomes" id="UP000275024"/>
    </source>
</evidence>
<evidence type="ECO:0000313" key="5">
    <source>
        <dbReference type="Proteomes" id="UP000268652"/>
    </source>
</evidence>
<dbReference type="Gene3D" id="3.20.20.30">
    <property type="entry name" value="Luciferase-like domain"/>
    <property type="match status" value="1"/>
</dbReference>
<feature type="domain" description="Luciferase-like" evidence="2">
    <location>
        <begin position="17"/>
        <end position="312"/>
    </location>
</feature>
<dbReference type="RefSeq" id="WP_120694781.1">
    <property type="nucleotide sequence ID" value="NZ_RBDX01000001.1"/>
</dbReference>
<evidence type="ECO:0000256" key="1">
    <source>
        <dbReference type="ARBA" id="ARBA00023002"/>
    </source>
</evidence>
<dbReference type="PANTHER" id="PTHR43244:SF1">
    <property type="entry name" value="5,10-METHYLENETETRAHYDROMETHANOPTERIN REDUCTASE"/>
    <property type="match status" value="1"/>
</dbReference>
<comment type="caution">
    <text evidence="3">The sequence shown here is derived from an EMBL/GenBank/DDBJ whole genome shotgun (WGS) entry which is preliminary data.</text>
</comment>
<dbReference type="GO" id="GO:0016705">
    <property type="term" value="F:oxidoreductase activity, acting on paired donors, with incorporation or reduction of molecular oxygen"/>
    <property type="evidence" value="ECO:0007669"/>
    <property type="project" value="InterPro"/>
</dbReference>
<dbReference type="Pfam" id="PF00296">
    <property type="entry name" value="Bac_luciferase"/>
    <property type="match status" value="1"/>
</dbReference>
<name>A0A3A9WJP4_9ACTN</name>
<dbReference type="OrthoDB" id="3813791at2"/>
<gene>
    <name evidence="4" type="ORF">D7318_00390</name>
    <name evidence="3" type="ORF">D7319_02505</name>
</gene>
<dbReference type="InterPro" id="IPR050564">
    <property type="entry name" value="F420-G6PD/mer"/>
</dbReference>
<evidence type="ECO:0000259" key="2">
    <source>
        <dbReference type="Pfam" id="PF00296"/>
    </source>
</evidence>
<evidence type="ECO:0000313" key="3">
    <source>
        <dbReference type="EMBL" id="RKN12822.1"/>
    </source>
</evidence>
<dbReference type="InterPro" id="IPR011251">
    <property type="entry name" value="Luciferase-like_dom"/>
</dbReference>
<keyword evidence="5" id="KW-1185">Reference proteome</keyword>
<keyword evidence="1" id="KW-0560">Oxidoreductase</keyword>
<protein>
    <submittedName>
        <fullName evidence="3">LLM class flavin-dependent oxidoreductase</fullName>
    </submittedName>
</protein>
<organism evidence="3 6">
    <name type="scientific">Streptomyces radicis</name>
    <dbReference type="NCBI Taxonomy" id="1750517"/>
    <lineage>
        <taxon>Bacteria</taxon>
        <taxon>Bacillati</taxon>
        <taxon>Actinomycetota</taxon>
        <taxon>Actinomycetes</taxon>
        <taxon>Kitasatosporales</taxon>
        <taxon>Streptomycetaceae</taxon>
        <taxon>Streptomyces</taxon>
    </lineage>
</organism>
<reference evidence="5 6" key="1">
    <citation type="submission" date="2018-09" db="EMBL/GenBank/DDBJ databases">
        <title>Streptomyces sp. nov. DS1-2, an endophytic actinomycete isolated from roots of Dendrobium scabrilingue.</title>
        <authorList>
            <person name="Kuncharoen N."/>
            <person name="Kudo T."/>
            <person name="Ohkuma M."/>
            <person name="Yuki M."/>
            <person name="Tanasupawat S."/>
        </authorList>
    </citation>
    <scope>NUCLEOTIDE SEQUENCE [LARGE SCALE GENOMIC DNA]</scope>
    <source>
        <strain evidence="3 6">AZ1-7</strain>
        <strain evidence="4 5">DS1-2</strain>
    </source>
</reference>
<dbReference type="EMBL" id="RBDY01000001">
    <property type="protein sequence ID" value="RKN27413.1"/>
    <property type="molecule type" value="Genomic_DNA"/>
</dbReference>
<dbReference type="InterPro" id="IPR036661">
    <property type="entry name" value="Luciferase-like_sf"/>
</dbReference>